<evidence type="ECO:0000313" key="2">
    <source>
        <dbReference type="Proteomes" id="UP000799423"/>
    </source>
</evidence>
<dbReference type="Proteomes" id="UP000799423">
    <property type="component" value="Unassembled WGS sequence"/>
</dbReference>
<proteinExistence type="predicted"/>
<dbReference type="EMBL" id="MU006318">
    <property type="protein sequence ID" value="KAF2848434.1"/>
    <property type="molecule type" value="Genomic_DNA"/>
</dbReference>
<reference evidence="1" key="1">
    <citation type="submission" date="2020-01" db="EMBL/GenBank/DDBJ databases">
        <authorList>
            <consortium name="DOE Joint Genome Institute"/>
            <person name="Haridas S."/>
            <person name="Albert R."/>
            <person name="Binder M."/>
            <person name="Bloem J."/>
            <person name="Labutti K."/>
            <person name="Salamov A."/>
            <person name="Andreopoulos B."/>
            <person name="Baker S.E."/>
            <person name="Barry K."/>
            <person name="Bills G."/>
            <person name="Bluhm B.H."/>
            <person name="Cannon C."/>
            <person name="Castanera R."/>
            <person name="Culley D.E."/>
            <person name="Daum C."/>
            <person name="Ezra D."/>
            <person name="Gonzalez J.B."/>
            <person name="Henrissat B."/>
            <person name="Kuo A."/>
            <person name="Liang C."/>
            <person name="Lipzen A."/>
            <person name="Lutzoni F."/>
            <person name="Magnuson J."/>
            <person name="Mondo S."/>
            <person name="Nolan M."/>
            <person name="Ohm R."/>
            <person name="Pangilinan J."/>
            <person name="Park H.-J."/>
            <person name="Ramirez L."/>
            <person name="Alfaro M."/>
            <person name="Sun H."/>
            <person name="Tritt A."/>
            <person name="Yoshinaga Y."/>
            <person name="Zwiers L.-H."/>
            <person name="Turgeon B.G."/>
            <person name="Goodwin S.B."/>
            <person name="Spatafora J.W."/>
            <person name="Crous P.W."/>
            <person name="Grigoriev I.V."/>
        </authorList>
    </citation>
    <scope>NUCLEOTIDE SEQUENCE</scope>
    <source>
        <strain evidence="1">IPT5</strain>
    </source>
</reference>
<evidence type="ECO:0000313" key="1">
    <source>
        <dbReference type="EMBL" id="KAF2848434.1"/>
    </source>
</evidence>
<gene>
    <name evidence="1" type="ORF">T440DRAFT_171845</name>
</gene>
<protein>
    <submittedName>
        <fullName evidence="1">Uncharacterized protein</fullName>
    </submittedName>
</protein>
<keyword evidence="2" id="KW-1185">Reference proteome</keyword>
<accession>A0A6A7B040</accession>
<organism evidence="1 2">
    <name type="scientific">Plenodomus tracheiphilus IPT5</name>
    <dbReference type="NCBI Taxonomy" id="1408161"/>
    <lineage>
        <taxon>Eukaryota</taxon>
        <taxon>Fungi</taxon>
        <taxon>Dikarya</taxon>
        <taxon>Ascomycota</taxon>
        <taxon>Pezizomycotina</taxon>
        <taxon>Dothideomycetes</taxon>
        <taxon>Pleosporomycetidae</taxon>
        <taxon>Pleosporales</taxon>
        <taxon>Pleosporineae</taxon>
        <taxon>Leptosphaeriaceae</taxon>
        <taxon>Plenodomus</taxon>
    </lineage>
</organism>
<dbReference type="AlphaFoldDB" id="A0A6A7B040"/>
<sequence length="92" mass="10150">MSVVHLLLAAGPASRCGDIGHQSWPLLLLVLCDTLCMPDPWRDPLVHTVYYFHGHLIAIHALTRRYTASSARRVCCLGLAGLSAVLASRMRR</sequence>
<name>A0A6A7B040_9PLEO</name>